<keyword evidence="5" id="KW-0175">Coiled coil</keyword>
<feature type="domain" description="Mff-like" evidence="11">
    <location>
        <begin position="254"/>
        <end position="316"/>
    </location>
</feature>
<dbReference type="OMA" id="FKTFMWL"/>
<evidence type="ECO:0000256" key="7">
    <source>
        <dbReference type="ARBA" id="ARBA00023136"/>
    </source>
</evidence>
<feature type="domain" description="Mff-like" evidence="11">
    <location>
        <begin position="106"/>
        <end position="222"/>
    </location>
</feature>
<dbReference type="STRING" id="283909.R7UWS5"/>
<evidence type="ECO:0000256" key="4">
    <source>
        <dbReference type="ARBA" id="ARBA00022989"/>
    </source>
</evidence>
<reference evidence="14" key="1">
    <citation type="submission" date="2012-12" db="EMBL/GenBank/DDBJ databases">
        <authorList>
            <person name="Hellsten U."/>
            <person name="Grimwood J."/>
            <person name="Chapman J.A."/>
            <person name="Shapiro H."/>
            <person name="Aerts A."/>
            <person name="Otillar R.P."/>
            <person name="Terry A.Y."/>
            <person name="Boore J.L."/>
            <person name="Simakov O."/>
            <person name="Marletaz F."/>
            <person name="Cho S.-J."/>
            <person name="Edsinger-Gonzales E."/>
            <person name="Havlak P."/>
            <person name="Kuo D.-H."/>
            <person name="Larsson T."/>
            <person name="Lv J."/>
            <person name="Arendt D."/>
            <person name="Savage R."/>
            <person name="Osoegawa K."/>
            <person name="de Jong P."/>
            <person name="Lindberg D.R."/>
            <person name="Seaver E.C."/>
            <person name="Weisblat D.A."/>
            <person name="Putnam N.H."/>
            <person name="Grigoriev I.V."/>
            <person name="Rokhsar D.S."/>
        </authorList>
    </citation>
    <scope>NUCLEOTIDE SEQUENCE</scope>
    <source>
        <strain evidence="14">I ESC-2004</strain>
    </source>
</reference>
<comment type="function">
    <text evidence="9">Plays a role in mitochondrial and peroxisomal fission. Promotes the recruitment and association of the fission mediator dynamin-related protein 1 (DNM1L) to the mitochondrial surface.</text>
</comment>
<evidence type="ECO:0000256" key="5">
    <source>
        <dbReference type="ARBA" id="ARBA00023054"/>
    </source>
</evidence>
<evidence type="ECO:0000313" key="12">
    <source>
        <dbReference type="EMBL" id="ELU10774.1"/>
    </source>
</evidence>
<dbReference type="OrthoDB" id="5986838at2759"/>
<dbReference type="EMBL" id="AMQN01000904">
    <property type="status" value="NOT_ANNOTATED_CDS"/>
    <property type="molecule type" value="Genomic_DNA"/>
</dbReference>
<feature type="region of interest" description="Disordered" evidence="10">
    <location>
        <begin position="123"/>
        <end position="151"/>
    </location>
</feature>
<comment type="subcellular location">
    <subcellularLocation>
        <location evidence="9">Mitochondrion outer membrane</location>
        <topology evidence="9">Single-pass type IV membrane protein</topology>
    </subcellularLocation>
    <subcellularLocation>
        <location evidence="9">Peroxisome</location>
    </subcellularLocation>
</comment>
<dbReference type="PANTHER" id="PTHR16501:SF6">
    <property type="entry name" value="TRANSPORT AND GOLGI ORGANIZATION PROTEIN 11"/>
    <property type="match status" value="1"/>
</dbReference>
<evidence type="ECO:0000313" key="13">
    <source>
        <dbReference type="EnsemblMetazoa" id="CapteP223624"/>
    </source>
</evidence>
<evidence type="ECO:0000256" key="2">
    <source>
        <dbReference type="ARBA" id="ARBA00022692"/>
    </source>
</evidence>
<dbReference type="GO" id="GO:0090141">
    <property type="term" value="P:positive regulation of mitochondrial fission"/>
    <property type="evidence" value="ECO:0007669"/>
    <property type="project" value="UniProtKB-UniRule"/>
</dbReference>
<dbReference type="GO" id="GO:0000266">
    <property type="term" value="P:mitochondrial fission"/>
    <property type="evidence" value="ECO:0007669"/>
    <property type="project" value="UniProtKB-UniRule"/>
</dbReference>
<protein>
    <recommendedName>
        <fullName evidence="9">Mitochondrial fission factor</fullName>
    </recommendedName>
</protein>
<dbReference type="InterPro" id="IPR008518">
    <property type="entry name" value="Mff/Tango-11"/>
</dbReference>
<evidence type="ECO:0000259" key="11">
    <source>
        <dbReference type="Pfam" id="PF05644"/>
    </source>
</evidence>
<evidence type="ECO:0000256" key="1">
    <source>
        <dbReference type="ARBA" id="ARBA00009806"/>
    </source>
</evidence>
<dbReference type="FunCoup" id="R7UWS5">
    <property type="interactions" value="1611"/>
</dbReference>
<reference evidence="12 14" key="2">
    <citation type="journal article" date="2013" name="Nature">
        <title>Insights into bilaterian evolution from three spiralian genomes.</title>
        <authorList>
            <person name="Simakov O."/>
            <person name="Marletaz F."/>
            <person name="Cho S.J."/>
            <person name="Edsinger-Gonzales E."/>
            <person name="Havlak P."/>
            <person name="Hellsten U."/>
            <person name="Kuo D.H."/>
            <person name="Larsson T."/>
            <person name="Lv J."/>
            <person name="Arendt D."/>
            <person name="Savage R."/>
            <person name="Osoegawa K."/>
            <person name="de Jong P."/>
            <person name="Grimwood J."/>
            <person name="Chapman J.A."/>
            <person name="Shapiro H."/>
            <person name="Aerts A."/>
            <person name="Otillar R.P."/>
            <person name="Terry A.Y."/>
            <person name="Boore J.L."/>
            <person name="Grigoriev I.V."/>
            <person name="Lindberg D.R."/>
            <person name="Seaver E.C."/>
            <person name="Weisblat D.A."/>
            <person name="Putnam N.H."/>
            <person name="Rokhsar D.S."/>
        </authorList>
    </citation>
    <scope>NUCLEOTIDE SEQUENCE</scope>
    <source>
        <strain evidence="12 14">I ESC-2004</strain>
    </source>
</reference>
<keyword evidence="14" id="KW-1185">Reference proteome</keyword>
<dbReference type="HOGENOM" id="CLU_875059_0_0_1"/>
<keyword evidence="8 9" id="KW-0576">Peroxisome</keyword>
<sequence>MRNQESGFWPELERAHKSMTSLTLSAVNSEENGYPKHGAKVLIYLPNPSQIISQTELSTSCLQNTHLSPNQEFGVRCTYKPAAILHKMSNPAANQLPPEYDDIQPSDYDPEFTADISTRMRVPERISAFNDNQNQDELRRKREDDDEMKRSASMNVPDKIVVMGDDQHMGIRDLPKLHLDSFQSEKAAEAYYGLSTPPRVLTMDDHFPHIEERDDQYFSEEETPKRQPRLQNGFVTPVRTTSESLELQALRATPGDPLLINDDDDDDISVIKKRMDKLALHVYRLEEENTKRSQREWVLYPLVMVYFIFKMGQWFSAK</sequence>
<keyword evidence="6 9" id="KW-0496">Mitochondrion</keyword>
<dbReference type="GO" id="GO:0090314">
    <property type="term" value="P:positive regulation of protein targeting to membrane"/>
    <property type="evidence" value="ECO:0007669"/>
    <property type="project" value="UniProtKB-UniRule"/>
</dbReference>
<reference evidence="13" key="3">
    <citation type="submission" date="2015-06" db="UniProtKB">
        <authorList>
            <consortium name="EnsemblMetazoa"/>
        </authorList>
    </citation>
    <scope>IDENTIFICATION</scope>
</reference>
<dbReference type="EnsemblMetazoa" id="CapteT223624">
    <property type="protein sequence ID" value="CapteP223624"/>
    <property type="gene ID" value="CapteG223624"/>
</dbReference>
<evidence type="ECO:0000256" key="8">
    <source>
        <dbReference type="ARBA" id="ARBA00023140"/>
    </source>
</evidence>
<keyword evidence="2" id="KW-0812">Transmembrane</keyword>
<gene>
    <name evidence="12" type="ORF">CAPTEDRAFT_223624</name>
</gene>
<accession>R7UWS5</accession>
<comment type="similarity">
    <text evidence="1 9">Belongs to the Tango11 family.</text>
</comment>
<dbReference type="PANTHER" id="PTHR16501">
    <property type="entry name" value="TRANSPORT AND GOLGI ORGANIZATION PROTEIN 11"/>
    <property type="match status" value="1"/>
</dbReference>
<dbReference type="InterPro" id="IPR039433">
    <property type="entry name" value="Mff-like_dom"/>
</dbReference>
<keyword evidence="7" id="KW-0472">Membrane</keyword>
<proteinExistence type="inferred from homology"/>
<keyword evidence="4" id="KW-1133">Transmembrane helix</keyword>
<name>R7UWS5_CAPTE</name>
<dbReference type="GO" id="GO:0005777">
    <property type="term" value="C:peroxisome"/>
    <property type="evidence" value="ECO:0007669"/>
    <property type="project" value="UniProtKB-SubCell"/>
</dbReference>
<keyword evidence="3 9" id="KW-1000">Mitochondrion outer membrane</keyword>
<dbReference type="Proteomes" id="UP000014760">
    <property type="component" value="Unassembled WGS sequence"/>
</dbReference>
<dbReference type="Pfam" id="PF05644">
    <property type="entry name" value="Miff"/>
    <property type="match status" value="2"/>
</dbReference>
<evidence type="ECO:0000313" key="14">
    <source>
        <dbReference type="Proteomes" id="UP000014760"/>
    </source>
</evidence>
<organism evidence="12">
    <name type="scientific">Capitella teleta</name>
    <name type="common">Polychaete worm</name>
    <dbReference type="NCBI Taxonomy" id="283909"/>
    <lineage>
        <taxon>Eukaryota</taxon>
        <taxon>Metazoa</taxon>
        <taxon>Spiralia</taxon>
        <taxon>Lophotrochozoa</taxon>
        <taxon>Annelida</taxon>
        <taxon>Polychaeta</taxon>
        <taxon>Sedentaria</taxon>
        <taxon>Scolecida</taxon>
        <taxon>Capitellidae</taxon>
        <taxon>Capitella</taxon>
    </lineage>
</organism>
<dbReference type="AlphaFoldDB" id="R7UWS5"/>
<evidence type="ECO:0000256" key="6">
    <source>
        <dbReference type="ARBA" id="ARBA00023128"/>
    </source>
</evidence>
<feature type="compositionally biased region" description="Basic and acidic residues" evidence="10">
    <location>
        <begin position="136"/>
        <end position="150"/>
    </location>
</feature>
<dbReference type="GO" id="GO:0005741">
    <property type="term" value="C:mitochondrial outer membrane"/>
    <property type="evidence" value="ECO:0007669"/>
    <property type="project" value="UniProtKB-SubCell"/>
</dbReference>
<dbReference type="EMBL" id="KB297234">
    <property type="protein sequence ID" value="ELU10774.1"/>
    <property type="molecule type" value="Genomic_DNA"/>
</dbReference>
<evidence type="ECO:0000256" key="3">
    <source>
        <dbReference type="ARBA" id="ARBA00022787"/>
    </source>
</evidence>
<evidence type="ECO:0000256" key="10">
    <source>
        <dbReference type="SAM" id="MobiDB-lite"/>
    </source>
</evidence>
<evidence type="ECO:0000256" key="9">
    <source>
        <dbReference type="RuleBase" id="RU368040"/>
    </source>
</evidence>